<protein>
    <submittedName>
        <fullName evidence="2">Uncharacterized protein</fullName>
    </submittedName>
</protein>
<keyword evidence="3" id="KW-1185">Reference proteome</keyword>
<dbReference type="OrthoDB" id="4418870at2"/>
<evidence type="ECO:0000313" key="2">
    <source>
        <dbReference type="EMBL" id="AJK69411.1"/>
    </source>
</evidence>
<evidence type="ECO:0000256" key="1">
    <source>
        <dbReference type="SAM" id="Phobius"/>
    </source>
</evidence>
<gene>
    <name evidence="2" type="ORF">B840_09090</name>
</gene>
<keyword evidence="1" id="KW-1133">Transmembrane helix</keyword>
<dbReference type="RefSeq" id="WP_042621861.1">
    <property type="nucleotide sequence ID" value="NZ_CP007790.1"/>
</dbReference>
<proteinExistence type="predicted"/>
<dbReference type="KEGG" id="cmq:B840_09090"/>
<evidence type="ECO:0000313" key="3">
    <source>
        <dbReference type="Proteomes" id="UP000031928"/>
    </source>
</evidence>
<name>A0A0B6TXJ7_9CORY</name>
<dbReference type="STRING" id="1224162.B840_09090"/>
<dbReference type="HOGENOM" id="CLU_124344_0_0_11"/>
<keyword evidence="1" id="KW-0812">Transmembrane</keyword>
<dbReference type="Proteomes" id="UP000031928">
    <property type="component" value="Chromosome"/>
</dbReference>
<organism evidence="2 3">
    <name type="scientific">Corynebacterium marinum DSM 44953</name>
    <dbReference type="NCBI Taxonomy" id="1224162"/>
    <lineage>
        <taxon>Bacteria</taxon>
        <taxon>Bacillati</taxon>
        <taxon>Actinomycetota</taxon>
        <taxon>Actinomycetes</taxon>
        <taxon>Mycobacteriales</taxon>
        <taxon>Corynebacteriaceae</taxon>
        <taxon>Corynebacterium</taxon>
    </lineage>
</organism>
<sequence length="168" mass="18187">MHYTSWDRTDTDAPVLLAEDGPTVLGRFTGEDASVDGQVWGLHFDKEKGAKATLPDGRVLDAPANFGRAKNIRATLGERTFTFINESSTNWIVEDEQGSKIAQFSGGGNGVRKAILEFEGETDLPVEDVAGLSWLARMVLESRLGRSSLVLIGTLAVMSVIAILAFIF</sequence>
<reference evidence="2 3" key="1">
    <citation type="submission" date="2014-05" db="EMBL/GenBank/DDBJ databases">
        <title>Complete genome sequence of Corynebacterium marinum DSM 44953.</title>
        <authorList>
            <person name="Schaffert L."/>
            <person name="Albersmeier A."/>
            <person name="Kalinowski J."/>
            <person name="Ruckert C."/>
        </authorList>
    </citation>
    <scope>NUCLEOTIDE SEQUENCE [LARGE SCALE GENOMIC DNA]</scope>
    <source>
        <strain evidence="2 3">DSM 44953</strain>
    </source>
</reference>
<feature type="transmembrane region" description="Helical" evidence="1">
    <location>
        <begin position="147"/>
        <end position="167"/>
    </location>
</feature>
<accession>A0A0B6TXJ7</accession>
<keyword evidence="1" id="KW-0472">Membrane</keyword>
<dbReference type="EMBL" id="CP007790">
    <property type="protein sequence ID" value="AJK69411.1"/>
    <property type="molecule type" value="Genomic_DNA"/>
</dbReference>
<dbReference type="AlphaFoldDB" id="A0A0B6TXJ7"/>